<keyword evidence="1" id="KW-0812">Transmembrane</keyword>
<feature type="transmembrane region" description="Helical" evidence="1">
    <location>
        <begin position="28"/>
        <end position="47"/>
    </location>
</feature>
<name>A0ABN3ZNU9_FRAST</name>
<sequence>MANFIIFLIMLLLFLFKKIEFFFENIKIKTLITIIFLIIYSIAHLFAEKTVNIIIYNSTGFLSDNFIITKGFLVFLYSIFFTSLPFYALSLLTILLTSLGIPTILEQKNKRNLQKIKDFTVSIVILLGSLSIIFGYILLIEKISSYMTNNNIKNITIFLDFSREIEGYKTPLTESLILKNGDILVYTAIDGKIHKRKILQNDNRKY</sequence>
<proteinExistence type="predicted"/>
<dbReference type="RefSeq" id="WP_013923412.1">
    <property type="nucleotide sequence ID" value="NC_015696.1"/>
</dbReference>
<feature type="transmembrane region" description="Helical" evidence="1">
    <location>
        <begin position="119"/>
        <end position="139"/>
    </location>
</feature>
<keyword evidence="3" id="KW-1185">Reference proteome</keyword>
<accession>A0ABN3ZNU9</accession>
<protein>
    <submittedName>
        <fullName evidence="2">Uncharacterized protein</fullName>
    </submittedName>
</protein>
<dbReference type="Proteomes" id="UP000000490">
    <property type="component" value="Chromosome"/>
</dbReference>
<evidence type="ECO:0000313" key="3">
    <source>
        <dbReference type="Proteomes" id="UP000000490"/>
    </source>
</evidence>
<organism evidence="2 3">
    <name type="scientific">Francisella salina</name>
    <dbReference type="NCBI Taxonomy" id="573569"/>
    <lineage>
        <taxon>Bacteria</taxon>
        <taxon>Pseudomonadati</taxon>
        <taxon>Pseudomonadota</taxon>
        <taxon>Gammaproteobacteria</taxon>
        <taxon>Thiotrichales</taxon>
        <taxon>Francisellaceae</taxon>
        <taxon>Francisella</taxon>
    </lineage>
</organism>
<gene>
    <name evidence="2" type="ordered locus">F7308_1658</name>
</gene>
<dbReference type="EMBL" id="CP002872">
    <property type="protein sequence ID" value="AEI36582.1"/>
    <property type="molecule type" value="Genomic_DNA"/>
</dbReference>
<keyword evidence="1" id="KW-0472">Membrane</keyword>
<evidence type="ECO:0000313" key="2">
    <source>
        <dbReference type="EMBL" id="AEI36582.1"/>
    </source>
</evidence>
<keyword evidence="1" id="KW-1133">Transmembrane helix</keyword>
<feature type="transmembrane region" description="Helical" evidence="1">
    <location>
        <begin position="86"/>
        <end position="107"/>
    </location>
</feature>
<evidence type="ECO:0000256" key="1">
    <source>
        <dbReference type="SAM" id="Phobius"/>
    </source>
</evidence>
<reference evidence="2" key="1">
    <citation type="submission" date="2011-05" db="EMBL/GenBank/DDBJ databases">
        <authorList>
            <person name="Kuske C.R."/>
            <person name="Challacombe J.F."/>
            <person name="Siddaramappa S."/>
            <person name="Petersen J.M."/>
            <person name="Bruce D.C."/>
        </authorList>
    </citation>
    <scope>NUCLEOTIDE SEQUENCE</scope>
    <source>
        <strain evidence="2">TX077308</strain>
    </source>
</reference>